<accession>A0A5B7DW96</accession>
<dbReference type="EMBL" id="VSRR010001420">
    <property type="protein sequence ID" value="MPC25134.1"/>
    <property type="molecule type" value="Genomic_DNA"/>
</dbReference>
<dbReference type="AlphaFoldDB" id="A0A5B7DW96"/>
<evidence type="ECO:0000313" key="1">
    <source>
        <dbReference type="EMBL" id="MPC25134.1"/>
    </source>
</evidence>
<evidence type="ECO:0000313" key="2">
    <source>
        <dbReference type="Proteomes" id="UP000324222"/>
    </source>
</evidence>
<dbReference type="Proteomes" id="UP000324222">
    <property type="component" value="Unassembled WGS sequence"/>
</dbReference>
<sequence>MPPKHPAKSPSIAKKTRKSLILKLLTLNCRNHPSLALNSSYRCGPEVDGCAPEVDGCSSASSSILMASHSDRVLSMIKAWLTGIRFWFRSSIQMVSISSILSSLGSWMCWSYSCPV</sequence>
<proteinExistence type="predicted"/>
<reference evidence="1 2" key="1">
    <citation type="submission" date="2019-05" db="EMBL/GenBank/DDBJ databases">
        <title>Another draft genome of Portunus trituberculatus and its Hox gene families provides insights of decapod evolution.</title>
        <authorList>
            <person name="Jeong J.-H."/>
            <person name="Song I."/>
            <person name="Kim S."/>
            <person name="Choi T."/>
            <person name="Kim D."/>
            <person name="Ryu S."/>
            <person name="Kim W."/>
        </authorList>
    </citation>
    <scope>NUCLEOTIDE SEQUENCE [LARGE SCALE GENOMIC DNA]</scope>
    <source>
        <tissue evidence="1">Muscle</tissue>
    </source>
</reference>
<organism evidence="1 2">
    <name type="scientific">Portunus trituberculatus</name>
    <name type="common">Swimming crab</name>
    <name type="synonym">Neptunus trituberculatus</name>
    <dbReference type="NCBI Taxonomy" id="210409"/>
    <lineage>
        <taxon>Eukaryota</taxon>
        <taxon>Metazoa</taxon>
        <taxon>Ecdysozoa</taxon>
        <taxon>Arthropoda</taxon>
        <taxon>Crustacea</taxon>
        <taxon>Multicrustacea</taxon>
        <taxon>Malacostraca</taxon>
        <taxon>Eumalacostraca</taxon>
        <taxon>Eucarida</taxon>
        <taxon>Decapoda</taxon>
        <taxon>Pleocyemata</taxon>
        <taxon>Brachyura</taxon>
        <taxon>Eubrachyura</taxon>
        <taxon>Portunoidea</taxon>
        <taxon>Portunidae</taxon>
        <taxon>Portuninae</taxon>
        <taxon>Portunus</taxon>
    </lineage>
</organism>
<comment type="caution">
    <text evidence="1">The sequence shown here is derived from an EMBL/GenBank/DDBJ whole genome shotgun (WGS) entry which is preliminary data.</text>
</comment>
<gene>
    <name evidence="1" type="ORF">E2C01_018234</name>
</gene>
<keyword evidence="2" id="KW-1185">Reference proteome</keyword>
<name>A0A5B7DW96_PORTR</name>
<protein>
    <submittedName>
        <fullName evidence="1">Uncharacterized protein</fullName>
    </submittedName>
</protein>